<dbReference type="Pfam" id="PF00392">
    <property type="entry name" value="GntR"/>
    <property type="match status" value="1"/>
</dbReference>
<dbReference type="PROSITE" id="PS50949">
    <property type="entry name" value="HTH_GNTR"/>
    <property type="match status" value="1"/>
</dbReference>
<dbReference type="PANTHER" id="PTHR44846:SF17">
    <property type="entry name" value="GNTR-FAMILY TRANSCRIPTIONAL REGULATOR"/>
    <property type="match status" value="1"/>
</dbReference>
<organism evidence="5 6">
    <name type="scientific">Micromonospora humidisoli</name>
    <dbReference type="NCBI Taxonomy" id="2807622"/>
    <lineage>
        <taxon>Bacteria</taxon>
        <taxon>Bacillati</taxon>
        <taxon>Actinomycetota</taxon>
        <taxon>Actinomycetes</taxon>
        <taxon>Micromonosporales</taxon>
        <taxon>Micromonosporaceae</taxon>
        <taxon>Micromonospora</taxon>
    </lineage>
</organism>
<dbReference type="InterPro" id="IPR036390">
    <property type="entry name" value="WH_DNA-bd_sf"/>
</dbReference>
<gene>
    <name evidence="5" type="ORF">JQN84_17540</name>
</gene>
<dbReference type="SUPFAM" id="SSF46785">
    <property type="entry name" value="Winged helix' DNA-binding domain"/>
    <property type="match status" value="1"/>
</dbReference>
<evidence type="ECO:0000313" key="5">
    <source>
        <dbReference type="EMBL" id="MBM7084322.1"/>
    </source>
</evidence>
<keyword evidence="2" id="KW-0238">DNA-binding</keyword>
<dbReference type="InterPro" id="IPR050679">
    <property type="entry name" value="Bact_HTH_transcr_reg"/>
</dbReference>
<name>A0ABS2JCP3_9ACTN</name>
<accession>A0ABS2JCP3</accession>
<reference evidence="5 6" key="1">
    <citation type="submission" date="2021-02" db="EMBL/GenBank/DDBJ databases">
        <authorList>
            <person name="Lee D.-H."/>
        </authorList>
    </citation>
    <scope>NUCLEOTIDE SEQUENCE [LARGE SCALE GENOMIC DNA]</scope>
    <source>
        <strain evidence="5 6">MMS20-R2-29</strain>
    </source>
</reference>
<protein>
    <submittedName>
        <fullName evidence="5">GntR family transcriptional regulator</fullName>
    </submittedName>
</protein>
<dbReference type="PRINTS" id="PR00035">
    <property type="entry name" value="HTHGNTR"/>
</dbReference>
<feature type="domain" description="HTH gntR-type" evidence="4">
    <location>
        <begin position="8"/>
        <end position="76"/>
    </location>
</feature>
<keyword evidence="6" id="KW-1185">Reference proteome</keyword>
<dbReference type="EMBL" id="JAFEUO010000004">
    <property type="protein sequence ID" value="MBM7084322.1"/>
    <property type="molecule type" value="Genomic_DNA"/>
</dbReference>
<evidence type="ECO:0000256" key="1">
    <source>
        <dbReference type="ARBA" id="ARBA00023015"/>
    </source>
</evidence>
<evidence type="ECO:0000313" key="6">
    <source>
        <dbReference type="Proteomes" id="UP000809587"/>
    </source>
</evidence>
<keyword evidence="3" id="KW-0804">Transcription</keyword>
<dbReference type="SMART" id="SM00345">
    <property type="entry name" value="HTH_GNTR"/>
    <property type="match status" value="1"/>
</dbReference>
<dbReference type="CDD" id="cd07377">
    <property type="entry name" value="WHTH_GntR"/>
    <property type="match status" value="1"/>
</dbReference>
<evidence type="ECO:0000256" key="3">
    <source>
        <dbReference type="ARBA" id="ARBA00023163"/>
    </source>
</evidence>
<comment type="caution">
    <text evidence="5">The sequence shown here is derived from an EMBL/GenBank/DDBJ whole genome shotgun (WGS) entry which is preliminary data.</text>
</comment>
<evidence type="ECO:0000256" key="2">
    <source>
        <dbReference type="ARBA" id="ARBA00023125"/>
    </source>
</evidence>
<dbReference type="Gene3D" id="1.10.10.10">
    <property type="entry name" value="Winged helix-like DNA-binding domain superfamily/Winged helix DNA-binding domain"/>
    <property type="match status" value="1"/>
</dbReference>
<sequence>MPTPHYGQPRYRTIADELKRRIEGGTIAPGALLPAESALTAEFRASRGTIRQAIAVLRDAGAVTTEHGRGTYANPHRIIHQSDHSNDLEATQREISADSKLAAIFGVDEGSPLTEHEFVTRKNGRAHKVIRVYQIDRSMT</sequence>
<dbReference type="InterPro" id="IPR000524">
    <property type="entry name" value="Tscrpt_reg_HTH_GntR"/>
</dbReference>
<dbReference type="InterPro" id="IPR036388">
    <property type="entry name" value="WH-like_DNA-bd_sf"/>
</dbReference>
<proteinExistence type="predicted"/>
<keyword evidence="1" id="KW-0805">Transcription regulation</keyword>
<dbReference type="RefSeq" id="WP_204959414.1">
    <property type="nucleotide sequence ID" value="NZ_JAFEUO010000004.1"/>
</dbReference>
<dbReference type="Proteomes" id="UP000809587">
    <property type="component" value="Unassembled WGS sequence"/>
</dbReference>
<evidence type="ECO:0000259" key="4">
    <source>
        <dbReference type="PROSITE" id="PS50949"/>
    </source>
</evidence>
<dbReference type="PANTHER" id="PTHR44846">
    <property type="entry name" value="MANNOSYL-D-GLYCERATE TRANSPORT/METABOLISM SYSTEM REPRESSOR MNGR-RELATED"/>
    <property type="match status" value="1"/>
</dbReference>